<comment type="subcellular location">
    <subcellularLocation>
        <location evidence="1">Secreted</location>
    </subcellularLocation>
</comment>
<evidence type="ECO:0000256" key="1">
    <source>
        <dbReference type="ARBA" id="ARBA00004613"/>
    </source>
</evidence>
<sequence>DMKDALLNYRDCNVIIVDWSKSNGIPFALAVANARVVGAELALLVNFLEDSFGVSPESFHIIGHSLGTEVAGYAGERINRLGRITALDPAGPYFRNVSPEVRLDPSDALFVDAIHGHSSDIDADKPSRLEQTGHIDFYPNGGERQPGCPTPAVKTFIKKGVLEGARNLVVCDHYKVIDYFLATIPNHYGCKPVAVACDSWEKFTAGKCSDCATDGSQCATMGFRADAKKDVIKQHRPKKFYLYTSPNPPFCVQHYHISVKITDNGWAQELVGEIEIILKGRYGSKTVNIDKRNAAYNLGMVYRTIVTTPEDIDVKSIAFRWTCATFKLSDSIKISIDTQADTCRLCLHSVIVTTYTTSLT</sequence>
<dbReference type="GO" id="GO:0005615">
    <property type="term" value="C:extracellular space"/>
    <property type="evidence" value="ECO:0007669"/>
    <property type="project" value="TreeGrafter"/>
</dbReference>
<gene>
    <name evidence="6" type="primary">PNLIP</name>
    <name evidence="6" type="ORF">CDAR_210221</name>
</gene>
<dbReference type="AlphaFoldDB" id="A0AAV4TV50"/>
<comment type="similarity">
    <text evidence="2 4">Belongs to the AB hydrolase superfamily. Lipase family.</text>
</comment>
<dbReference type="SUPFAM" id="SSF53474">
    <property type="entry name" value="alpha/beta-Hydrolases"/>
    <property type="match status" value="1"/>
</dbReference>
<organism evidence="6 7">
    <name type="scientific">Caerostris darwini</name>
    <dbReference type="NCBI Taxonomy" id="1538125"/>
    <lineage>
        <taxon>Eukaryota</taxon>
        <taxon>Metazoa</taxon>
        <taxon>Ecdysozoa</taxon>
        <taxon>Arthropoda</taxon>
        <taxon>Chelicerata</taxon>
        <taxon>Arachnida</taxon>
        <taxon>Araneae</taxon>
        <taxon>Araneomorphae</taxon>
        <taxon>Entelegynae</taxon>
        <taxon>Araneoidea</taxon>
        <taxon>Araneidae</taxon>
        <taxon>Caerostris</taxon>
    </lineage>
</organism>
<evidence type="ECO:0000313" key="6">
    <source>
        <dbReference type="EMBL" id="GIY49059.1"/>
    </source>
</evidence>
<dbReference type="PRINTS" id="PR00821">
    <property type="entry name" value="TAGLIPASE"/>
</dbReference>
<dbReference type="GO" id="GO:0016042">
    <property type="term" value="P:lipid catabolic process"/>
    <property type="evidence" value="ECO:0007669"/>
    <property type="project" value="TreeGrafter"/>
</dbReference>
<evidence type="ECO:0000256" key="2">
    <source>
        <dbReference type="ARBA" id="ARBA00010701"/>
    </source>
</evidence>
<dbReference type="Gene3D" id="3.40.50.1820">
    <property type="entry name" value="alpha/beta hydrolase"/>
    <property type="match status" value="1"/>
</dbReference>
<dbReference type="InterPro" id="IPR029058">
    <property type="entry name" value="AB_hydrolase_fold"/>
</dbReference>
<feature type="non-terminal residue" evidence="6">
    <location>
        <position position="1"/>
    </location>
</feature>
<evidence type="ECO:0000313" key="7">
    <source>
        <dbReference type="Proteomes" id="UP001054837"/>
    </source>
</evidence>
<dbReference type="GO" id="GO:0016298">
    <property type="term" value="F:lipase activity"/>
    <property type="evidence" value="ECO:0007669"/>
    <property type="project" value="InterPro"/>
</dbReference>
<feature type="domain" description="Lipase" evidence="5">
    <location>
        <begin position="1"/>
        <end position="250"/>
    </location>
</feature>
<dbReference type="PANTHER" id="PTHR11610">
    <property type="entry name" value="LIPASE"/>
    <property type="match status" value="1"/>
</dbReference>
<dbReference type="CDD" id="cd00707">
    <property type="entry name" value="Pancreat_lipase_like"/>
    <property type="match status" value="1"/>
</dbReference>
<reference evidence="6 7" key="1">
    <citation type="submission" date="2021-06" db="EMBL/GenBank/DDBJ databases">
        <title>Caerostris darwini draft genome.</title>
        <authorList>
            <person name="Kono N."/>
            <person name="Arakawa K."/>
        </authorList>
    </citation>
    <scope>NUCLEOTIDE SEQUENCE [LARGE SCALE GENOMIC DNA]</scope>
</reference>
<dbReference type="InterPro" id="IPR000734">
    <property type="entry name" value="TAG_lipase"/>
</dbReference>
<keyword evidence="7" id="KW-1185">Reference proteome</keyword>
<proteinExistence type="inferred from homology"/>
<evidence type="ECO:0000259" key="5">
    <source>
        <dbReference type="Pfam" id="PF00151"/>
    </source>
</evidence>
<accession>A0AAV4TV50</accession>
<keyword evidence="3" id="KW-0964">Secreted</keyword>
<dbReference type="InterPro" id="IPR033906">
    <property type="entry name" value="Lipase_N"/>
</dbReference>
<dbReference type="Pfam" id="PF00151">
    <property type="entry name" value="Lipase"/>
    <property type="match status" value="1"/>
</dbReference>
<dbReference type="EMBL" id="BPLQ01010199">
    <property type="protein sequence ID" value="GIY49059.1"/>
    <property type="molecule type" value="Genomic_DNA"/>
</dbReference>
<evidence type="ECO:0000256" key="4">
    <source>
        <dbReference type="RuleBase" id="RU004262"/>
    </source>
</evidence>
<evidence type="ECO:0000256" key="3">
    <source>
        <dbReference type="ARBA" id="ARBA00022525"/>
    </source>
</evidence>
<dbReference type="InterPro" id="IPR013818">
    <property type="entry name" value="Lipase"/>
</dbReference>
<dbReference type="Proteomes" id="UP001054837">
    <property type="component" value="Unassembled WGS sequence"/>
</dbReference>
<name>A0AAV4TV50_9ARAC</name>
<protein>
    <submittedName>
        <fullName evidence="6">Pancreatic triacylglycerol lipase</fullName>
    </submittedName>
</protein>
<dbReference type="PANTHER" id="PTHR11610:SF185">
    <property type="entry name" value="LD47264P"/>
    <property type="match status" value="1"/>
</dbReference>
<comment type="caution">
    <text evidence="6">The sequence shown here is derived from an EMBL/GenBank/DDBJ whole genome shotgun (WGS) entry which is preliminary data.</text>
</comment>